<name>W7TNB9_9STRA</name>
<gene>
    <name evidence="2" type="ORF">Naga_100070g20</name>
</gene>
<dbReference type="PANTHER" id="PTHR33219:SF14">
    <property type="entry name" value="PROTEIN COFACTOR ASSEMBLY OF COMPLEX C SUBUNIT B CCB3, CHLOROPLASTIC-RELATED"/>
    <property type="match status" value="1"/>
</dbReference>
<dbReference type="Pfam" id="PF02325">
    <property type="entry name" value="CCB3_YggT"/>
    <property type="match status" value="1"/>
</dbReference>
<organism evidence="2 3">
    <name type="scientific">Nannochloropsis gaditana</name>
    <dbReference type="NCBI Taxonomy" id="72520"/>
    <lineage>
        <taxon>Eukaryota</taxon>
        <taxon>Sar</taxon>
        <taxon>Stramenopiles</taxon>
        <taxon>Ochrophyta</taxon>
        <taxon>Eustigmatophyceae</taxon>
        <taxon>Eustigmatales</taxon>
        <taxon>Monodopsidaceae</taxon>
        <taxon>Nannochloropsis</taxon>
    </lineage>
</organism>
<dbReference type="AlphaFoldDB" id="W7TNB9"/>
<evidence type="ECO:0000313" key="3">
    <source>
        <dbReference type="Proteomes" id="UP000019335"/>
    </source>
</evidence>
<evidence type="ECO:0000313" key="2">
    <source>
        <dbReference type="EMBL" id="EWM21906.1"/>
    </source>
</evidence>
<reference evidence="2 3" key="1">
    <citation type="journal article" date="2014" name="Mol. Plant">
        <title>Chromosome Scale Genome Assembly and Transcriptome Profiling of Nannochloropsis gaditana in Nitrogen Depletion.</title>
        <authorList>
            <person name="Corteggiani Carpinelli E."/>
            <person name="Telatin A."/>
            <person name="Vitulo N."/>
            <person name="Forcato C."/>
            <person name="D'Angelo M."/>
            <person name="Schiavon R."/>
            <person name="Vezzi A."/>
            <person name="Giacometti G.M."/>
            <person name="Morosinotto T."/>
            <person name="Valle G."/>
        </authorList>
    </citation>
    <scope>NUCLEOTIDE SEQUENCE [LARGE SCALE GENOMIC DNA]</scope>
    <source>
        <strain evidence="2 3">B-31</strain>
    </source>
</reference>
<sequence length="170" mass="18499">MRLVILCHGIIFTLLAFVGLPAQAFIPPKGLPRSSYHQLAPPAPRIASSSLRMTIDPSSIPLAENTGTVLLLAASSWVSPAKAVIEPLLDLGGVAFLVRIVLSWYPQVDLNKLPANLIAWPTEPFLSVTRLVVPPAFGVDISPIIWFAFLNFLREILVSDQGILTLLQQK</sequence>
<proteinExistence type="predicted"/>
<dbReference type="OrthoDB" id="4696at2759"/>
<protein>
    <submittedName>
        <fullName evidence="2">Integral membrane protein</fullName>
    </submittedName>
</protein>
<dbReference type="GO" id="GO:0016020">
    <property type="term" value="C:membrane"/>
    <property type="evidence" value="ECO:0007669"/>
    <property type="project" value="InterPro"/>
</dbReference>
<dbReference type="EMBL" id="AZIL01002351">
    <property type="protein sequence ID" value="EWM21906.1"/>
    <property type="molecule type" value="Genomic_DNA"/>
</dbReference>
<comment type="caution">
    <text evidence="2">The sequence shown here is derived from an EMBL/GenBank/DDBJ whole genome shotgun (WGS) entry which is preliminary data.</text>
</comment>
<dbReference type="Proteomes" id="UP000019335">
    <property type="component" value="Unassembled WGS sequence"/>
</dbReference>
<keyword evidence="1" id="KW-0732">Signal</keyword>
<accession>W7TNB9</accession>
<evidence type="ECO:0000256" key="1">
    <source>
        <dbReference type="SAM" id="SignalP"/>
    </source>
</evidence>
<dbReference type="InterPro" id="IPR003425">
    <property type="entry name" value="CCB3/YggT"/>
</dbReference>
<keyword evidence="3" id="KW-1185">Reference proteome</keyword>
<dbReference type="PANTHER" id="PTHR33219">
    <property type="entry name" value="YLMG HOMOLOG PROTEIN 2, CHLOROPLASTIC"/>
    <property type="match status" value="1"/>
</dbReference>
<feature type="signal peptide" evidence="1">
    <location>
        <begin position="1"/>
        <end position="24"/>
    </location>
</feature>
<feature type="chain" id="PRO_5004901045" evidence="1">
    <location>
        <begin position="25"/>
        <end position="170"/>
    </location>
</feature>